<accession>A0AAV4WVP0</accession>
<proteinExistence type="predicted"/>
<gene>
    <name evidence="1" type="ORF">CEXT_247191</name>
</gene>
<name>A0AAV4WVP0_CAEEX</name>
<reference evidence="1 2" key="1">
    <citation type="submission" date="2021-06" db="EMBL/GenBank/DDBJ databases">
        <title>Caerostris extrusa draft genome.</title>
        <authorList>
            <person name="Kono N."/>
            <person name="Arakawa K."/>
        </authorList>
    </citation>
    <scope>NUCLEOTIDE SEQUENCE [LARGE SCALE GENOMIC DNA]</scope>
</reference>
<protein>
    <submittedName>
        <fullName evidence="1">Uncharacterized protein</fullName>
    </submittedName>
</protein>
<dbReference type="AlphaFoldDB" id="A0AAV4WVP0"/>
<evidence type="ECO:0000313" key="1">
    <source>
        <dbReference type="EMBL" id="GIY86552.1"/>
    </source>
</evidence>
<keyword evidence="2" id="KW-1185">Reference proteome</keyword>
<organism evidence="1 2">
    <name type="scientific">Caerostris extrusa</name>
    <name type="common">Bark spider</name>
    <name type="synonym">Caerostris bankana</name>
    <dbReference type="NCBI Taxonomy" id="172846"/>
    <lineage>
        <taxon>Eukaryota</taxon>
        <taxon>Metazoa</taxon>
        <taxon>Ecdysozoa</taxon>
        <taxon>Arthropoda</taxon>
        <taxon>Chelicerata</taxon>
        <taxon>Arachnida</taxon>
        <taxon>Araneae</taxon>
        <taxon>Araneomorphae</taxon>
        <taxon>Entelegynae</taxon>
        <taxon>Araneoidea</taxon>
        <taxon>Araneidae</taxon>
        <taxon>Caerostris</taxon>
    </lineage>
</organism>
<sequence length="79" mass="9124">MRKETDRIHCDTSMESNRGQRTCLLTLSWCAPPTRELVIASDPFNRLIGVVYIESCHVFEIDCCTVVVCCKYLQLLQRN</sequence>
<comment type="caution">
    <text evidence="1">The sequence shown here is derived from an EMBL/GenBank/DDBJ whole genome shotgun (WGS) entry which is preliminary data.</text>
</comment>
<dbReference type="Proteomes" id="UP001054945">
    <property type="component" value="Unassembled WGS sequence"/>
</dbReference>
<evidence type="ECO:0000313" key="2">
    <source>
        <dbReference type="Proteomes" id="UP001054945"/>
    </source>
</evidence>
<dbReference type="EMBL" id="BPLR01016813">
    <property type="protein sequence ID" value="GIY86552.1"/>
    <property type="molecule type" value="Genomic_DNA"/>
</dbReference>